<accession>A0ABX2ZUT8</accession>
<dbReference type="RefSeq" id="WP_069032600.1">
    <property type="nucleotide sequence ID" value="NZ_MDKC01000002.1"/>
</dbReference>
<organism evidence="1 2">
    <name type="scientific">Gottfriedia luciferensis</name>
    <dbReference type="NCBI Taxonomy" id="178774"/>
    <lineage>
        <taxon>Bacteria</taxon>
        <taxon>Bacillati</taxon>
        <taxon>Bacillota</taxon>
        <taxon>Bacilli</taxon>
        <taxon>Bacillales</taxon>
        <taxon>Bacillaceae</taxon>
        <taxon>Gottfriedia</taxon>
    </lineage>
</organism>
<dbReference type="EMBL" id="MDKC01000002">
    <property type="protein sequence ID" value="ODG93548.1"/>
    <property type="molecule type" value="Genomic_DNA"/>
</dbReference>
<keyword evidence="2" id="KW-1185">Reference proteome</keyword>
<proteinExistence type="predicted"/>
<reference evidence="1 2" key="1">
    <citation type="submission" date="2016-07" db="EMBL/GenBank/DDBJ databases">
        <authorList>
            <person name="Townsley L."/>
            <person name="Shank E.A."/>
        </authorList>
    </citation>
    <scope>NUCLEOTIDE SEQUENCE [LARGE SCALE GENOMIC DNA]</scope>
    <source>
        <strain evidence="1 2">CH01</strain>
    </source>
</reference>
<dbReference type="SUPFAM" id="SSF53335">
    <property type="entry name" value="S-adenosyl-L-methionine-dependent methyltransferases"/>
    <property type="match status" value="1"/>
</dbReference>
<gene>
    <name evidence="1" type="ORF">BED47_04500</name>
</gene>
<evidence type="ECO:0000313" key="2">
    <source>
        <dbReference type="Proteomes" id="UP000094580"/>
    </source>
</evidence>
<evidence type="ECO:0008006" key="3">
    <source>
        <dbReference type="Google" id="ProtNLM"/>
    </source>
</evidence>
<sequence length="189" mass="21680">MNLLVIKQDELKVVIGAGEYNNNPTWIQTQEEELNLLVKSTWENKFEKNSITAILAEHVWEHLTYDEGLAAAKICYDYLKPTGYIRCAVPDGFFQDETYQSIVKVGGPGPIDHPAASHKIVYNYKTLVTMFETAGFEVKLLEYCDEEGNFHFKEWDGKDGVIFRSKKYDPRNHGEKVLFPSIIVDAIKR</sequence>
<dbReference type="InterPro" id="IPR029063">
    <property type="entry name" value="SAM-dependent_MTases_sf"/>
</dbReference>
<evidence type="ECO:0000313" key="1">
    <source>
        <dbReference type="EMBL" id="ODG93548.1"/>
    </source>
</evidence>
<dbReference type="Gene3D" id="3.40.50.150">
    <property type="entry name" value="Vaccinia Virus protein VP39"/>
    <property type="match status" value="1"/>
</dbReference>
<protein>
    <recommendedName>
        <fullName evidence="3">SAM-dependent methyltransferase</fullName>
    </recommendedName>
</protein>
<name>A0ABX2ZUT8_9BACI</name>
<dbReference type="Proteomes" id="UP000094580">
    <property type="component" value="Unassembled WGS sequence"/>
</dbReference>
<comment type="caution">
    <text evidence="1">The sequence shown here is derived from an EMBL/GenBank/DDBJ whole genome shotgun (WGS) entry which is preliminary data.</text>
</comment>